<dbReference type="RefSeq" id="WP_012228623.1">
    <property type="nucleotide sequence ID" value="NZ_JABEQG010000077.1"/>
</dbReference>
<dbReference type="NCBIfam" id="TIGR02607">
    <property type="entry name" value="antidote_HigA"/>
    <property type="match status" value="1"/>
</dbReference>
<keyword evidence="1" id="KW-0238">DNA-binding</keyword>
<reference evidence="2 3" key="1">
    <citation type="submission" date="2020-04" db="EMBL/GenBank/DDBJ databases">
        <title>Description of novel Gluconacetobacter.</title>
        <authorList>
            <person name="Sombolestani A."/>
        </authorList>
    </citation>
    <scope>NUCLEOTIDE SEQUENCE [LARGE SCALE GENOMIC DNA]</scope>
    <source>
        <strain evidence="2 3">LMG 7603</strain>
    </source>
</reference>
<dbReference type="Proteomes" id="UP000550787">
    <property type="component" value="Unassembled WGS sequence"/>
</dbReference>
<dbReference type="InterPro" id="IPR013430">
    <property type="entry name" value="Toxin_antidote_HigA"/>
</dbReference>
<gene>
    <name evidence="2" type="ORF">HLH33_19030</name>
</gene>
<comment type="caution">
    <text evidence="2">The sequence shown here is derived from an EMBL/GenBank/DDBJ whole genome shotgun (WGS) entry which is preliminary data.</text>
</comment>
<dbReference type="SUPFAM" id="SSF47413">
    <property type="entry name" value="lambda repressor-like DNA-binding domains"/>
    <property type="match status" value="1"/>
</dbReference>
<name>A0A7W4I8R3_GLUDI</name>
<dbReference type="CDD" id="cd00093">
    <property type="entry name" value="HTH_XRE"/>
    <property type="match status" value="1"/>
</dbReference>
<dbReference type="Pfam" id="PF01381">
    <property type="entry name" value="HTH_3"/>
    <property type="match status" value="1"/>
</dbReference>
<dbReference type="GO" id="GO:0003677">
    <property type="term" value="F:DNA binding"/>
    <property type="evidence" value="ECO:0007669"/>
    <property type="project" value="UniProtKB-KW"/>
</dbReference>
<protein>
    <submittedName>
        <fullName evidence="2">HigA family addiction module antidote protein</fullName>
    </submittedName>
</protein>
<dbReference type="SMART" id="SM00530">
    <property type="entry name" value="HTH_XRE"/>
    <property type="match status" value="1"/>
</dbReference>
<dbReference type="InterPro" id="IPR001387">
    <property type="entry name" value="Cro/C1-type_HTH"/>
</dbReference>
<proteinExistence type="predicted"/>
<dbReference type="AlphaFoldDB" id="A0A7W4I8R3"/>
<dbReference type="Gene3D" id="1.10.260.40">
    <property type="entry name" value="lambda repressor-like DNA-binding domains"/>
    <property type="match status" value="1"/>
</dbReference>
<organism evidence="2 3">
    <name type="scientific">Gluconacetobacter diazotrophicus</name>
    <name type="common">Acetobacter diazotrophicus</name>
    <dbReference type="NCBI Taxonomy" id="33996"/>
    <lineage>
        <taxon>Bacteria</taxon>
        <taxon>Pseudomonadati</taxon>
        <taxon>Pseudomonadota</taxon>
        <taxon>Alphaproteobacteria</taxon>
        <taxon>Acetobacterales</taxon>
        <taxon>Acetobacteraceae</taxon>
        <taxon>Gluconacetobacter</taxon>
    </lineage>
</organism>
<sequence length="92" mass="10218">MTELHNVSAGDVLREEFMLPFGLSARALAAEIGVPANRLSDIVRGRRSVTADTAILLAERFGTSAEFWMNLQVAYDLEEAREKLASRHRSTL</sequence>
<dbReference type="PANTHER" id="PTHR36924">
    <property type="entry name" value="ANTITOXIN HIGA-1"/>
    <property type="match status" value="1"/>
</dbReference>
<dbReference type="OMA" id="MSPRFWL"/>
<dbReference type="InterPro" id="IPR010982">
    <property type="entry name" value="Lambda_DNA-bd_dom_sf"/>
</dbReference>
<accession>A0A7W4I8R3</accession>
<dbReference type="PANTHER" id="PTHR36924:SF1">
    <property type="entry name" value="ANTITOXIN HIGA-1"/>
    <property type="match status" value="1"/>
</dbReference>
<evidence type="ECO:0000313" key="2">
    <source>
        <dbReference type="EMBL" id="MBB2158357.1"/>
    </source>
</evidence>
<dbReference type="PROSITE" id="PS50943">
    <property type="entry name" value="HTH_CROC1"/>
    <property type="match status" value="1"/>
</dbReference>
<evidence type="ECO:0000313" key="3">
    <source>
        <dbReference type="Proteomes" id="UP000550787"/>
    </source>
</evidence>
<evidence type="ECO:0000256" key="1">
    <source>
        <dbReference type="ARBA" id="ARBA00023125"/>
    </source>
</evidence>
<dbReference type="EMBL" id="JABEQG010000077">
    <property type="protein sequence ID" value="MBB2158357.1"/>
    <property type="molecule type" value="Genomic_DNA"/>
</dbReference>